<feature type="compositionally biased region" description="Low complexity" evidence="1">
    <location>
        <begin position="70"/>
        <end position="83"/>
    </location>
</feature>
<feature type="compositionally biased region" description="Low complexity" evidence="1">
    <location>
        <begin position="28"/>
        <end position="41"/>
    </location>
</feature>
<protein>
    <submittedName>
        <fullName evidence="3">Pancreatic progenitor cell differentiation and proliferation factor isoform X1</fullName>
    </submittedName>
</protein>
<reference evidence="3" key="1">
    <citation type="submission" date="2025-08" db="UniProtKB">
        <authorList>
            <consortium name="RefSeq"/>
        </authorList>
    </citation>
    <scope>IDENTIFICATION</scope>
    <source>
        <tissue evidence="3">Blood</tissue>
    </source>
</reference>
<dbReference type="Proteomes" id="UP001652663">
    <property type="component" value="Chromosome 13"/>
</dbReference>
<sequence length="132" mass="13760">MGGRGRPVSTSPQAKAWQPSPPAARSWPPTTTTGAAWAPLPVTAPAEVPSTPGKPSPTTRVSPKQTRDTGGLASSSGSPLSRSWPQCWSPQSTRSLPRPPPARSHVTWLRKLWGSSSPAASLAKPTAGPRPE</sequence>
<feature type="region of interest" description="Disordered" evidence="1">
    <location>
        <begin position="1"/>
        <end position="104"/>
    </location>
</feature>
<accession>A0ABM4TBG5</accession>
<gene>
    <name evidence="3" type="primary">PPDPF</name>
</gene>
<feature type="compositionally biased region" description="Polar residues" evidence="1">
    <location>
        <begin position="84"/>
        <end position="95"/>
    </location>
</feature>
<evidence type="ECO:0000313" key="2">
    <source>
        <dbReference type="Proteomes" id="UP001652663"/>
    </source>
</evidence>
<evidence type="ECO:0000256" key="1">
    <source>
        <dbReference type="SAM" id="MobiDB-lite"/>
    </source>
</evidence>
<evidence type="ECO:0000313" key="3">
    <source>
        <dbReference type="RefSeq" id="XP_070657395.1"/>
    </source>
</evidence>
<dbReference type="RefSeq" id="XP_070657395.1">
    <property type="nucleotide sequence ID" value="XM_070801294.1"/>
</dbReference>
<feature type="region of interest" description="Disordered" evidence="1">
    <location>
        <begin position="113"/>
        <end position="132"/>
    </location>
</feature>
<keyword evidence="2" id="KW-1185">Reference proteome</keyword>
<proteinExistence type="predicted"/>
<organism evidence="2 3">
    <name type="scientific">Bos indicus</name>
    <name type="common">Zebu</name>
    <dbReference type="NCBI Taxonomy" id="9915"/>
    <lineage>
        <taxon>Eukaryota</taxon>
        <taxon>Metazoa</taxon>
        <taxon>Chordata</taxon>
        <taxon>Craniata</taxon>
        <taxon>Vertebrata</taxon>
        <taxon>Euteleostomi</taxon>
        <taxon>Mammalia</taxon>
        <taxon>Eutheria</taxon>
        <taxon>Laurasiatheria</taxon>
        <taxon>Artiodactyla</taxon>
        <taxon>Ruminantia</taxon>
        <taxon>Pecora</taxon>
        <taxon>Bovidae</taxon>
        <taxon>Bovinae</taxon>
        <taxon>Bos</taxon>
    </lineage>
</organism>
<name>A0ABM4TBG5_BOSIN</name>
<dbReference type="GeneID" id="109567654"/>